<keyword evidence="1" id="KW-1133">Transmembrane helix</keyword>
<feature type="transmembrane region" description="Helical" evidence="1">
    <location>
        <begin position="263"/>
        <end position="281"/>
    </location>
</feature>
<organism evidence="2 3">
    <name type="scientific">Hirsutella rhossiliensis</name>
    <dbReference type="NCBI Taxonomy" id="111463"/>
    <lineage>
        <taxon>Eukaryota</taxon>
        <taxon>Fungi</taxon>
        <taxon>Dikarya</taxon>
        <taxon>Ascomycota</taxon>
        <taxon>Pezizomycotina</taxon>
        <taxon>Sordariomycetes</taxon>
        <taxon>Hypocreomycetidae</taxon>
        <taxon>Hypocreales</taxon>
        <taxon>Ophiocordycipitaceae</taxon>
        <taxon>Hirsutella</taxon>
    </lineage>
</organism>
<feature type="transmembrane region" description="Helical" evidence="1">
    <location>
        <begin position="178"/>
        <end position="205"/>
    </location>
</feature>
<protein>
    <submittedName>
        <fullName evidence="2">Uncharacterized protein</fullName>
    </submittedName>
</protein>
<evidence type="ECO:0000256" key="1">
    <source>
        <dbReference type="SAM" id="Phobius"/>
    </source>
</evidence>
<evidence type="ECO:0000313" key="2">
    <source>
        <dbReference type="EMBL" id="KAH0966738.1"/>
    </source>
</evidence>
<evidence type="ECO:0000313" key="3">
    <source>
        <dbReference type="Proteomes" id="UP000824596"/>
    </source>
</evidence>
<dbReference type="OrthoDB" id="1937642at2759"/>
<keyword evidence="3" id="KW-1185">Reference proteome</keyword>
<proteinExistence type="predicted"/>
<dbReference type="RefSeq" id="XP_044724251.1">
    <property type="nucleotide sequence ID" value="XM_044860618.1"/>
</dbReference>
<dbReference type="GeneID" id="68351276"/>
<dbReference type="EMBL" id="JAIZPD010000002">
    <property type="protein sequence ID" value="KAH0966738.1"/>
    <property type="molecule type" value="Genomic_DNA"/>
</dbReference>
<gene>
    <name evidence="2" type="ORF">HRG_02147</name>
</gene>
<comment type="caution">
    <text evidence="2">The sequence shown here is derived from an EMBL/GenBank/DDBJ whole genome shotgun (WGS) entry which is preliminary data.</text>
</comment>
<feature type="transmembrane region" description="Helical" evidence="1">
    <location>
        <begin position="287"/>
        <end position="305"/>
    </location>
</feature>
<reference evidence="2" key="1">
    <citation type="submission" date="2021-09" db="EMBL/GenBank/DDBJ databases">
        <title>A high-quality genome of the endoparasitic fungus Hirsutella rhossiliensis with a comparison of Hirsutella genomes reveals transposable elements contributing to genome size variation.</title>
        <authorList>
            <person name="Lin R."/>
            <person name="Jiao Y."/>
            <person name="Sun X."/>
            <person name="Ling J."/>
            <person name="Xie B."/>
            <person name="Cheng X."/>
        </authorList>
    </citation>
    <scope>NUCLEOTIDE SEQUENCE</scope>
    <source>
        <strain evidence="2">HR02</strain>
    </source>
</reference>
<keyword evidence="1" id="KW-0472">Membrane</keyword>
<keyword evidence="1" id="KW-0812">Transmembrane</keyword>
<sequence>MAPFLSTRASFLRDPSGPATAFRSQWTTPGDVFSVLLLLGGDVVGRALAQLTGSGLAPVAFSFGWVAYSISALVSAVGENKLMPLDPDCRCKIIDVKNAYARENSSWVLGRITRDFGLWRHPDVQEKLDQVLDKRWEQLKQKDPAANRPPIAGLIVSVYEPSRDIEAGTVCRDFVYRIGLLVIALQLGIAAIPCGLFGDWGILLWKREKWACRRQARHSYVLTRGNGSQHAIVVMGNGHGFNLEDLATGQGNIMVATNTSTRLALLCLAALWIMLLLTAAGLKQNTWFLVAVGGIGILQNIYVAGAPRRPETFGLILDFKKVFGKPSVMETLLEVESEYENVGLALRHEFFPGSLGKEDEVRWGNCLRGSKKEAGG</sequence>
<dbReference type="Proteomes" id="UP000824596">
    <property type="component" value="Unassembled WGS sequence"/>
</dbReference>
<dbReference type="AlphaFoldDB" id="A0A9P8SKT3"/>
<name>A0A9P8SKT3_9HYPO</name>
<accession>A0A9P8SKT3</accession>